<dbReference type="Proteomes" id="UP000729402">
    <property type="component" value="Unassembled WGS sequence"/>
</dbReference>
<reference evidence="1" key="2">
    <citation type="submission" date="2021-02" db="EMBL/GenBank/DDBJ databases">
        <authorList>
            <person name="Kimball J.A."/>
            <person name="Haas M.W."/>
            <person name="Macchietto M."/>
            <person name="Kono T."/>
            <person name="Duquette J."/>
            <person name="Shao M."/>
        </authorList>
    </citation>
    <scope>NUCLEOTIDE SEQUENCE</scope>
    <source>
        <tissue evidence="1">Fresh leaf tissue</tissue>
    </source>
</reference>
<dbReference type="AlphaFoldDB" id="A0A8J5WUB9"/>
<dbReference type="EMBL" id="JAAALK010000079">
    <property type="protein sequence ID" value="KAG8098075.1"/>
    <property type="molecule type" value="Genomic_DNA"/>
</dbReference>
<proteinExistence type="predicted"/>
<evidence type="ECO:0000313" key="2">
    <source>
        <dbReference type="Proteomes" id="UP000729402"/>
    </source>
</evidence>
<name>A0A8J5WUB9_ZIZPA</name>
<accession>A0A8J5WUB9</accession>
<gene>
    <name evidence="1" type="ORF">GUJ93_ZPchr0013g33833</name>
</gene>
<keyword evidence="2" id="KW-1185">Reference proteome</keyword>
<reference evidence="1" key="1">
    <citation type="journal article" date="2021" name="bioRxiv">
        <title>Whole Genome Assembly and Annotation of Northern Wild Rice, Zizania palustris L., Supports a Whole Genome Duplication in the Zizania Genus.</title>
        <authorList>
            <person name="Haas M."/>
            <person name="Kono T."/>
            <person name="Macchietto M."/>
            <person name="Millas R."/>
            <person name="McGilp L."/>
            <person name="Shao M."/>
            <person name="Duquette J."/>
            <person name="Hirsch C.N."/>
            <person name="Kimball J."/>
        </authorList>
    </citation>
    <scope>NUCLEOTIDE SEQUENCE</scope>
    <source>
        <tissue evidence="1">Fresh leaf tissue</tissue>
    </source>
</reference>
<organism evidence="1 2">
    <name type="scientific">Zizania palustris</name>
    <name type="common">Northern wild rice</name>
    <dbReference type="NCBI Taxonomy" id="103762"/>
    <lineage>
        <taxon>Eukaryota</taxon>
        <taxon>Viridiplantae</taxon>
        <taxon>Streptophyta</taxon>
        <taxon>Embryophyta</taxon>
        <taxon>Tracheophyta</taxon>
        <taxon>Spermatophyta</taxon>
        <taxon>Magnoliopsida</taxon>
        <taxon>Liliopsida</taxon>
        <taxon>Poales</taxon>
        <taxon>Poaceae</taxon>
        <taxon>BOP clade</taxon>
        <taxon>Oryzoideae</taxon>
        <taxon>Oryzeae</taxon>
        <taxon>Zizaniinae</taxon>
        <taxon>Zizania</taxon>
    </lineage>
</organism>
<sequence length="92" mass="9714">MGESPGHCRRLATAGRVRAVSALGRAGPQGMARADVKAPRRRILGRLVACAGRHGLPPGRASAAVTWLRMKHLWPPASRHARALLGVAIGQI</sequence>
<protein>
    <submittedName>
        <fullName evidence="1">Uncharacterized protein</fullName>
    </submittedName>
</protein>
<evidence type="ECO:0000313" key="1">
    <source>
        <dbReference type="EMBL" id="KAG8098075.1"/>
    </source>
</evidence>
<comment type="caution">
    <text evidence="1">The sequence shown here is derived from an EMBL/GenBank/DDBJ whole genome shotgun (WGS) entry which is preliminary data.</text>
</comment>